<keyword evidence="3" id="KW-0378">Hydrolase</keyword>
<name>A0A2S5JFX7_9RHOB</name>
<dbReference type="Proteomes" id="UP000239736">
    <property type="component" value="Unassembled WGS sequence"/>
</dbReference>
<dbReference type="Pfam" id="PF07486">
    <property type="entry name" value="Hydrolase_2"/>
    <property type="match status" value="1"/>
</dbReference>
<evidence type="ECO:0000256" key="1">
    <source>
        <dbReference type="SAM" id="SignalP"/>
    </source>
</evidence>
<feature type="domain" description="Cell wall hydrolase SleB" evidence="2">
    <location>
        <begin position="111"/>
        <end position="218"/>
    </location>
</feature>
<gene>
    <name evidence="3" type="ORF">LV82_02204</name>
</gene>
<dbReference type="InterPro" id="IPR042047">
    <property type="entry name" value="SleB_dom1"/>
</dbReference>
<dbReference type="InterPro" id="IPR011105">
    <property type="entry name" value="Cell_wall_hydrolase_SleB"/>
</dbReference>
<sequence length="227" mass="24625">MSPLKNWTMGAAMLLALVGAVDAETTVSQSNDPTAAIGVDIESLLGQERAALGGLTASRLNDIVSPPERPADLGKVRIKYDRNWIASLPAPASSDEQLECLAQALYFEARGEGVKGQVAVAEVILNRVDSPRFPSTICGVVNQKNSRGCQFSFTCDGLPEKIGNPSAWETARKIAKLMIDGAPRQLTDGATYFHTPAVSPSWAKRFHRTAQIGRHIFYRRTLRTAMN</sequence>
<evidence type="ECO:0000313" key="4">
    <source>
        <dbReference type="Proteomes" id="UP000239736"/>
    </source>
</evidence>
<feature type="chain" id="PRO_5015479412" evidence="1">
    <location>
        <begin position="24"/>
        <end position="227"/>
    </location>
</feature>
<dbReference type="EMBL" id="PRDS01000006">
    <property type="protein sequence ID" value="PPB80329.1"/>
    <property type="molecule type" value="Genomic_DNA"/>
</dbReference>
<evidence type="ECO:0000259" key="2">
    <source>
        <dbReference type="Pfam" id="PF07486"/>
    </source>
</evidence>
<organism evidence="3 4">
    <name type="scientific">Albidovulum inexpectatum</name>
    <dbReference type="NCBI Taxonomy" id="196587"/>
    <lineage>
        <taxon>Bacteria</taxon>
        <taxon>Pseudomonadati</taxon>
        <taxon>Pseudomonadota</taxon>
        <taxon>Alphaproteobacteria</taxon>
        <taxon>Rhodobacterales</taxon>
        <taxon>Paracoccaceae</taxon>
        <taxon>Albidovulum</taxon>
    </lineage>
</organism>
<dbReference type="Gene3D" id="1.10.10.2520">
    <property type="entry name" value="Cell wall hydrolase SleB, domain 1"/>
    <property type="match status" value="1"/>
</dbReference>
<reference evidence="3 4" key="1">
    <citation type="submission" date="2018-01" db="EMBL/GenBank/DDBJ databases">
        <title>Genomic Encyclopedia of Archaeal and Bacterial Type Strains, Phase II (KMG-II): from individual species to whole genera.</title>
        <authorList>
            <person name="Goeker M."/>
        </authorList>
    </citation>
    <scope>NUCLEOTIDE SEQUENCE [LARGE SCALE GENOMIC DNA]</scope>
    <source>
        <strain evidence="3 4">DSM 12048</strain>
    </source>
</reference>
<dbReference type="AlphaFoldDB" id="A0A2S5JFX7"/>
<dbReference type="GO" id="GO:0016787">
    <property type="term" value="F:hydrolase activity"/>
    <property type="evidence" value="ECO:0007669"/>
    <property type="project" value="UniProtKB-KW"/>
</dbReference>
<evidence type="ECO:0000313" key="3">
    <source>
        <dbReference type="EMBL" id="PPB80329.1"/>
    </source>
</evidence>
<dbReference type="RefSeq" id="WP_104071614.1">
    <property type="nucleotide sequence ID" value="NZ_PRDS01000006.1"/>
</dbReference>
<keyword evidence="1" id="KW-0732">Signal</keyword>
<proteinExistence type="predicted"/>
<accession>A0A2S5JFX7</accession>
<dbReference type="OrthoDB" id="9785345at2"/>
<comment type="caution">
    <text evidence="3">The sequence shown here is derived from an EMBL/GenBank/DDBJ whole genome shotgun (WGS) entry which is preliminary data.</text>
</comment>
<keyword evidence="4" id="KW-1185">Reference proteome</keyword>
<protein>
    <submittedName>
        <fullName evidence="3">Cell wall hydrolase</fullName>
    </submittedName>
</protein>
<feature type="signal peptide" evidence="1">
    <location>
        <begin position="1"/>
        <end position="23"/>
    </location>
</feature>